<dbReference type="STRING" id="745531.A0A0C3NDP3"/>
<organism evidence="1 2">
    <name type="scientific">Phlebiopsis gigantea (strain 11061_1 CR5-6)</name>
    <name type="common">White-rot fungus</name>
    <name type="synonym">Peniophora gigantea</name>
    <dbReference type="NCBI Taxonomy" id="745531"/>
    <lineage>
        <taxon>Eukaryota</taxon>
        <taxon>Fungi</taxon>
        <taxon>Dikarya</taxon>
        <taxon>Basidiomycota</taxon>
        <taxon>Agaricomycotina</taxon>
        <taxon>Agaricomycetes</taxon>
        <taxon>Polyporales</taxon>
        <taxon>Phanerochaetaceae</taxon>
        <taxon>Phlebiopsis</taxon>
    </lineage>
</organism>
<sequence>MATLTAPYVPAMRLGQGFNSFTQELRIYDAVTNTRSSKTSVHPQQFAYLTSAEDMFVNADRTVSYYAKLVNRISQVTDLLNVSAPQQIKSNVTSGVGASRLVIDFSKFYGSDINFLIHVSVANRHLTAPNLTEFSPIEGTLPSDFARVYGDTFISGFTEGGEFSALVSIKLDDKSIDVSGQLKALFDFGSDSVDGQEKAKSVEGETTISVSWVGGGDISSTDADDWTLEKLKAVALKFPQHAMACPARTSAILTKYTSLRSVQVAAIKTGSPLDYSNTTLYSSALLDAYMEYKTMLQMISHSMDEYNKQSAMDDTISATSDDDCVSTLSSFSVIVGATARKREPPARPNELVPYSADIIGLDAARWDCQLELAKIVKEVEAVAADPNVAADADRRWAYLSPAIFRLLLPVRTPV</sequence>
<evidence type="ECO:0000313" key="1">
    <source>
        <dbReference type="EMBL" id="KIP02679.1"/>
    </source>
</evidence>
<reference evidence="1 2" key="1">
    <citation type="journal article" date="2014" name="PLoS Genet.">
        <title>Analysis of the Phlebiopsis gigantea genome, transcriptome and secretome provides insight into its pioneer colonization strategies of wood.</title>
        <authorList>
            <person name="Hori C."/>
            <person name="Ishida T."/>
            <person name="Igarashi K."/>
            <person name="Samejima M."/>
            <person name="Suzuki H."/>
            <person name="Master E."/>
            <person name="Ferreira P."/>
            <person name="Ruiz-Duenas F.J."/>
            <person name="Held B."/>
            <person name="Canessa P."/>
            <person name="Larrondo L.F."/>
            <person name="Schmoll M."/>
            <person name="Druzhinina I.S."/>
            <person name="Kubicek C.P."/>
            <person name="Gaskell J.A."/>
            <person name="Kersten P."/>
            <person name="St John F."/>
            <person name="Glasner J."/>
            <person name="Sabat G."/>
            <person name="Splinter BonDurant S."/>
            <person name="Syed K."/>
            <person name="Yadav J."/>
            <person name="Mgbeahuruike A.C."/>
            <person name="Kovalchuk A."/>
            <person name="Asiegbu F.O."/>
            <person name="Lackner G."/>
            <person name="Hoffmeister D."/>
            <person name="Rencoret J."/>
            <person name="Gutierrez A."/>
            <person name="Sun H."/>
            <person name="Lindquist E."/>
            <person name="Barry K."/>
            <person name="Riley R."/>
            <person name="Grigoriev I.V."/>
            <person name="Henrissat B."/>
            <person name="Kues U."/>
            <person name="Berka R.M."/>
            <person name="Martinez A.T."/>
            <person name="Covert S.F."/>
            <person name="Blanchette R.A."/>
            <person name="Cullen D."/>
        </authorList>
    </citation>
    <scope>NUCLEOTIDE SEQUENCE [LARGE SCALE GENOMIC DNA]</scope>
    <source>
        <strain evidence="1 2">11061_1 CR5-6</strain>
    </source>
</reference>
<dbReference type="OrthoDB" id="3231004at2759"/>
<protein>
    <submittedName>
        <fullName evidence="1">Uncharacterized protein</fullName>
    </submittedName>
</protein>
<name>A0A0C3NDP3_PHLG1</name>
<accession>A0A0C3NDP3</accession>
<keyword evidence="2" id="KW-1185">Reference proteome</keyword>
<evidence type="ECO:0000313" key="2">
    <source>
        <dbReference type="Proteomes" id="UP000053257"/>
    </source>
</evidence>
<gene>
    <name evidence="1" type="ORF">PHLGIDRAFT_78782</name>
</gene>
<proteinExistence type="predicted"/>
<dbReference type="EMBL" id="KN840660">
    <property type="protein sequence ID" value="KIP02679.1"/>
    <property type="molecule type" value="Genomic_DNA"/>
</dbReference>
<dbReference type="AlphaFoldDB" id="A0A0C3NDP3"/>
<dbReference type="Proteomes" id="UP000053257">
    <property type="component" value="Unassembled WGS sequence"/>
</dbReference>
<dbReference type="HOGENOM" id="CLU_014625_3_0_1"/>